<evidence type="ECO:0000313" key="3">
    <source>
        <dbReference type="EMBL" id="KAA2236082.1"/>
    </source>
</evidence>
<dbReference type="OrthoDB" id="8481666at2"/>
<dbReference type="NCBIfam" id="TIGR02301">
    <property type="entry name" value="TIGR02301 family protein"/>
    <property type="match status" value="1"/>
</dbReference>
<comment type="caution">
    <text evidence="3">The sequence shown here is derived from an EMBL/GenBank/DDBJ whole genome shotgun (WGS) entry which is preliminary data.</text>
</comment>
<dbReference type="EMBL" id="VUOA01000028">
    <property type="protein sequence ID" value="KAA2236082.1"/>
    <property type="molecule type" value="Genomic_DNA"/>
</dbReference>
<accession>A0A5B2VCF3</accession>
<feature type="signal peptide" evidence="2">
    <location>
        <begin position="1"/>
        <end position="23"/>
    </location>
</feature>
<feature type="compositionally biased region" description="Low complexity" evidence="1">
    <location>
        <begin position="20"/>
        <end position="39"/>
    </location>
</feature>
<reference evidence="3 4" key="2">
    <citation type="submission" date="2019-09" db="EMBL/GenBank/DDBJ databases">
        <authorList>
            <person name="Jin C."/>
        </authorList>
    </citation>
    <scope>NUCLEOTIDE SEQUENCE [LARGE SCALE GENOMIC DNA]</scope>
    <source>
        <strain evidence="3 4">BN140002</strain>
    </source>
</reference>
<dbReference type="InterPro" id="IPR012645">
    <property type="entry name" value="CHP02301"/>
</dbReference>
<sequence>MRRLVLVALGVAALLGAVEPAPAQSQRRSAPPAQAAPAKPETPPPAPEPPGAPYEKELLRLSEILGSLTFLRTLCKESDAGDWRARMEALLTAEGTTPGRRERLAGAYNRGFKGFALTYRACTPNAQAAVARYVREGESLSRTLAGRFGG</sequence>
<evidence type="ECO:0000256" key="2">
    <source>
        <dbReference type="SAM" id="SignalP"/>
    </source>
</evidence>
<evidence type="ECO:0000256" key="1">
    <source>
        <dbReference type="SAM" id="MobiDB-lite"/>
    </source>
</evidence>
<gene>
    <name evidence="3" type="ORF">F0L46_15300</name>
</gene>
<dbReference type="AlphaFoldDB" id="A0A5B2VCF3"/>
<organism evidence="3 4">
    <name type="scientific">Salinarimonas soli</name>
    <dbReference type="NCBI Taxonomy" id="1638099"/>
    <lineage>
        <taxon>Bacteria</taxon>
        <taxon>Pseudomonadati</taxon>
        <taxon>Pseudomonadota</taxon>
        <taxon>Alphaproteobacteria</taxon>
        <taxon>Hyphomicrobiales</taxon>
        <taxon>Salinarimonadaceae</taxon>
        <taxon>Salinarimonas</taxon>
    </lineage>
</organism>
<reference evidence="3 4" key="1">
    <citation type="submission" date="2019-09" db="EMBL/GenBank/DDBJ databases">
        <title>Salinarimonas rosea gen. nov., sp. nov., a new member of the a-2 subgroup of the Proteobacteria.</title>
        <authorList>
            <person name="Liu J."/>
        </authorList>
    </citation>
    <scope>NUCLEOTIDE SEQUENCE [LARGE SCALE GENOMIC DNA]</scope>
    <source>
        <strain evidence="3 4">BN140002</strain>
    </source>
</reference>
<keyword evidence="4" id="KW-1185">Reference proteome</keyword>
<dbReference type="RefSeq" id="WP_149819056.1">
    <property type="nucleotide sequence ID" value="NZ_VUOA01000028.1"/>
</dbReference>
<evidence type="ECO:0000313" key="4">
    <source>
        <dbReference type="Proteomes" id="UP000323142"/>
    </source>
</evidence>
<dbReference type="Pfam" id="PF09539">
    <property type="entry name" value="DUF2385"/>
    <property type="match status" value="1"/>
</dbReference>
<keyword evidence="2" id="KW-0732">Signal</keyword>
<name>A0A5B2VCF3_9HYPH</name>
<protein>
    <submittedName>
        <fullName evidence="3">TIGR02301 family protein</fullName>
    </submittedName>
</protein>
<feature type="chain" id="PRO_5023117410" evidence="2">
    <location>
        <begin position="24"/>
        <end position="150"/>
    </location>
</feature>
<feature type="region of interest" description="Disordered" evidence="1">
    <location>
        <begin position="20"/>
        <end position="53"/>
    </location>
</feature>
<dbReference type="Proteomes" id="UP000323142">
    <property type="component" value="Unassembled WGS sequence"/>
</dbReference>
<proteinExistence type="predicted"/>
<feature type="compositionally biased region" description="Pro residues" evidence="1">
    <location>
        <begin position="40"/>
        <end position="52"/>
    </location>
</feature>